<protein>
    <recommendedName>
        <fullName evidence="1">peptide-methionine (R)-S-oxide reductase</fullName>
        <ecNumber evidence="1">1.8.4.12</ecNumber>
    </recommendedName>
</protein>
<evidence type="ECO:0000256" key="3">
    <source>
        <dbReference type="ARBA" id="ARBA00048488"/>
    </source>
</evidence>
<reference evidence="5" key="1">
    <citation type="journal article" date="2015" name="Nature">
        <title>Complex archaea that bridge the gap between prokaryotes and eukaryotes.</title>
        <authorList>
            <person name="Spang A."/>
            <person name="Saw J.H."/>
            <person name="Jorgensen S.L."/>
            <person name="Zaremba-Niedzwiedzka K."/>
            <person name="Martijn J."/>
            <person name="Lind A.E."/>
            <person name="van Eijk R."/>
            <person name="Schleper C."/>
            <person name="Guy L."/>
            <person name="Ettema T.J."/>
        </authorList>
    </citation>
    <scope>NUCLEOTIDE SEQUENCE</scope>
</reference>
<feature type="domain" description="MsrB" evidence="4">
    <location>
        <begin position="1"/>
        <end position="103"/>
    </location>
</feature>
<comment type="catalytic activity">
    <reaction evidence="3">
        <text>L-methionyl-[protein] + [thioredoxin]-disulfide + H2O = L-methionyl-(R)-S-oxide-[protein] + [thioredoxin]-dithiol</text>
        <dbReference type="Rhea" id="RHEA:24164"/>
        <dbReference type="Rhea" id="RHEA-COMP:10698"/>
        <dbReference type="Rhea" id="RHEA-COMP:10700"/>
        <dbReference type="Rhea" id="RHEA-COMP:12313"/>
        <dbReference type="Rhea" id="RHEA-COMP:12314"/>
        <dbReference type="ChEBI" id="CHEBI:15377"/>
        <dbReference type="ChEBI" id="CHEBI:16044"/>
        <dbReference type="ChEBI" id="CHEBI:29950"/>
        <dbReference type="ChEBI" id="CHEBI:45764"/>
        <dbReference type="ChEBI" id="CHEBI:50058"/>
        <dbReference type="EC" id="1.8.4.12"/>
    </reaction>
</comment>
<evidence type="ECO:0000313" key="5">
    <source>
        <dbReference type="EMBL" id="KKL77142.1"/>
    </source>
</evidence>
<dbReference type="InterPro" id="IPR028427">
    <property type="entry name" value="Met_Sox_Rdtase_MsrB"/>
</dbReference>
<organism evidence="5">
    <name type="scientific">marine sediment metagenome</name>
    <dbReference type="NCBI Taxonomy" id="412755"/>
    <lineage>
        <taxon>unclassified sequences</taxon>
        <taxon>metagenomes</taxon>
        <taxon>ecological metagenomes</taxon>
    </lineage>
</organism>
<dbReference type="GO" id="GO:0006979">
    <property type="term" value="P:response to oxidative stress"/>
    <property type="evidence" value="ECO:0007669"/>
    <property type="project" value="InterPro"/>
</dbReference>
<dbReference type="Gene3D" id="2.170.150.20">
    <property type="entry name" value="Peptide methionine sulfoxide reductase"/>
    <property type="match status" value="1"/>
</dbReference>
<dbReference type="PANTHER" id="PTHR10173">
    <property type="entry name" value="METHIONINE SULFOXIDE REDUCTASE"/>
    <property type="match status" value="1"/>
</dbReference>
<dbReference type="InterPro" id="IPR002579">
    <property type="entry name" value="Met_Sox_Rdtase_MsrB_dom"/>
</dbReference>
<dbReference type="NCBIfam" id="TIGR00357">
    <property type="entry name" value="peptide-methionine (R)-S-oxide reductase MsrB"/>
    <property type="match status" value="1"/>
</dbReference>
<dbReference type="PANTHER" id="PTHR10173:SF52">
    <property type="entry name" value="METHIONINE-R-SULFOXIDE REDUCTASE B1"/>
    <property type="match status" value="1"/>
</dbReference>
<sequence>TERAFSGEYWDTKADGIYRCVSCGQALFDAKAKFDSGTGWPSFTQPASADSVGERIDRSGGAVRTEVMCSRCDGHLGHIFDDGPPPTGLRYCINSASLKLAPRIPEQTGQTGRDDRSGQ</sequence>
<dbReference type="GO" id="GO:0030091">
    <property type="term" value="P:protein repair"/>
    <property type="evidence" value="ECO:0007669"/>
    <property type="project" value="InterPro"/>
</dbReference>
<dbReference type="EMBL" id="LAZR01023837">
    <property type="protein sequence ID" value="KKL77142.1"/>
    <property type="molecule type" value="Genomic_DNA"/>
</dbReference>
<proteinExistence type="predicted"/>
<dbReference type="GO" id="GO:0005737">
    <property type="term" value="C:cytoplasm"/>
    <property type="evidence" value="ECO:0007669"/>
    <property type="project" value="TreeGrafter"/>
</dbReference>
<dbReference type="EC" id="1.8.4.12" evidence="1"/>
<evidence type="ECO:0000256" key="1">
    <source>
        <dbReference type="ARBA" id="ARBA00012499"/>
    </source>
</evidence>
<dbReference type="Pfam" id="PF01641">
    <property type="entry name" value="SelR"/>
    <property type="match status" value="1"/>
</dbReference>
<name>A0A0F9HPU1_9ZZZZ</name>
<accession>A0A0F9HPU1</accession>
<evidence type="ECO:0000259" key="4">
    <source>
        <dbReference type="PROSITE" id="PS51790"/>
    </source>
</evidence>
<dbReference type="SUPFAM" id="SSF51316">
    <property type="entry name" value="Mss4-like"/>
    <property type="match status" value="1"/>
</dbReference>
<feature type="non-terminal residue" evidence="5">
    <location>
        <position position="1"/>
    </location>
</feature>
<dbReference type="AlphaFoldDB" id="A0A0F9HPU1"/>
<dbReference type="InterPro" id="IPR011057">
    <property type="entry name" value="Mss4-like_sf"/>
</dbReference>
<dbReference type="PROSITE" id="PS51790">
    <property type="entry name" value="MSRB"/>
    <property type="match status" value="1"/>
</dbReference>
<keyword evidence="2" id="KW-0560">Oxidoreductase</keyword>
<dbReference type="GO" id="GO:0033743">
    <property type="term" value="F:peptide-methionine (R)-S-oxide reductase activity"/>
    <property type="evidence" value="ECO:0007669"/>
    <property type="project" value="UniProtKB-EC"/>
</dbReference>
<evidence type="ECO:0000256" key="2">
    <source>
        <dbReference type="ARBA" id="ARBA00023002"/>
    </source>
</evidence>
<comment type="caution">
    <text evidence="5">The sequence shown here is derived from an EMBL/GenBank/DDBJ whole genome shotgun (WGS) entry which is preliminary data.</text>
</comment>
<gene>
    <name evidence="5" type="ORF">LCGC14_2037870</name>
</gene>